<feature type="chain" id="PRO_5002178175" description="Secreted protein" evidence="1">
    <location>
        <begin position="22"/>
        <end position="70"/>
    </location>
</feature>
<dbReference type="EMBL" id="KN840647">
    <property type="protein sequence ID" value="KIP02875.1"/>
    <property type="molecule type" value="Genomic_DNA"/>
</dbReference>
<gene>
    <name evidence="2" type="ORF">PHLGIDRAFT_122070</name>
</gene>
<evidence type="ECO:0008006" key="4">
    <source>
        <dbReference type="Google" id="ProtNLM"/>
    </source>
</evidence>
<organism evidence="2 3">
    <name type="scientific">Phlebiopsis gigantea (strain 11061_1 CR5-6)</name>
    <name type="common">White-rot fungus</name>
    <name type="synonym">Peniophora gigantea</name>
    <dbReference type="NCBI Taxonomy" id="745531"/>
    <lineage>
        <taxon>Eukaryota</taxon>
        <taxon>Fungi</taxon>
        <taxon>Dikarya</taxon>
        <taxon>Basidiomycota</taxon>
        <taxon>Agaricomycotina</taxon>
        <taxon>Agaricomycetes</taxon>
        <taxon>Polyporales</taxon>
        <taxon>Phanerochaetaceae</taxon>
        <taxon>Phlebiopsis</taxon>
    </lineage>
</organism>
<feature type="signal peptide" evidence="1">
    <location>
        <begin position="1"/>
        <end position="21"/>
    </location>
</feature>
<evidence type="ECO:0000313" key="2">
    <source>
        <dbReference type="EMBL" id="KIP02875.1"/>
    </source>
</evidence>
<evidence type="ECO:0000256" key="1">
    <source>
        <dbReference type="SAM" id="SignalP"/>
    </source>
</evidence>
<dbReference type="HOGENOM" id="CLU_2758662_0_0_1"/>
<name>A0A0C3S4B8_PHLG1</name>
<keyword evidence="1" id="KW-0732">Signal</keyword>
<dbReference type="Proteomes" id="UP000053257">
    <property type="component" value="Unassembled WGS sequence"/>
</dbReference>
<accession>A0A0C3S4B8</accession>
<protein>
    <recommendedName>
        <fullName evidence="4">Secreted protein</fullName>
    </recommendedName>
</protein>
<keyword evidence="3" id="KW-1185">Reference proteome</keyword>
<proteinExistence type="predicted"/>
<reference evidence="2 3" key="1">
    <citation type="journal article" date="2014" name="PLoS Genet.">
        <title>Analysis of the Phlebiopsis gigantea genome, transcriptome and secretome provides insight into its pioneer colonization strategies of wood.</title>
        <authorList>
            <person name="Hori C."/>
            <person name="Ishida T."/>
            <person name="Igarashi K."/>
            <person name="Samejima M."/>
            <person name="Suzuki H."/>
            <person name="Master E."/>
            <person name="Ferreira P."/>
            <person name="Ruiz-Duenas F.J."/>
            <person name="Held B."/>
            <person name="Canessa P."/>
            <person name="Larrondo L.F."/>
            <person name="Schmoll M."/>
            <person name="Druzhinina I.S."/>
            <person name="Kubicek C.P."/>
            <person name="Gaskell J.A."/>
            <person name="Kersten P."/>
            <person name="St John F."/>
            <person name="Glasner J."/>
            <person name="Sabat G."/>
            <person name="Splinter BonDurant S."/>
            <person name="Syed K."/>
            <person name="Yadav J."/>
            <person name="Mgbeahuruike A.C."/>
            <person name="Kovalchuk A."/>
            <person name="Asiegbu F.O."/>
            <person name="Lackner G."/>
            <person name="Hoffmeister D."/>
            <person name="Rencoret J."/>
            <person name="Gutierrez A."/>
            <person name="Sun H."/>
            <person name="Lindquist E."/>
            <person name="Barry K."/>
            <person name="Riley R."/>
            <person name="Grigoriev I.V."/>
            <person name="Henrissat B."/>
            <person name="Kues U."/>
            <person name="Berka R.M."/>
            <person name="Martinez A.T."/>
            <person name="Covert S.F."/>
            <person name="Blanchette R.A."/>
            <person name="Cullen D."/>
        </authorList>
    </citation>
    <scope>NUCLEOTIDE SEQUENCE [LARGE SCALE GENOMIC DNA]</scope>
    <source>
        <strain evidence="2 3">11061_1 CR5-6</strain>
    </source>
</reference>
<evidence type="ECO:0000313" key="3">
    <source>
        <dbReference type="Proteomes" id="UP000053257"/>
    </source>
</evidence>
<sequence length="70" mass="8240">MPPNHMRILMITVWVIWLTYYKPSNLTQNARLVTTPSTNKPPNRPLIVTMRQTFRHFGIFMGCDQEGHIQ</sequence>
<dbReference type="AlphaFoldDB" id="A0A0C3S4B8"/>